<accession>A0A804MMM2</accession>
<dbReference type="AlphaFoldDB" id="A0A804MMM2"/>
<dbReference type="Proteomes" id="UP000007305">
    <property type="component" value="Chromosome 2"/>
</dbReference>
<reference evidence="3" key="3">
    <citation type="submission" date="2021-05" db="UniProtKB">
        <authorList>
            <consortium name="EnsemblPlants"/>
        </authorList>
    </citation>
    <scope>IDENTIFICATION</scope>
    <source>
        <strain evidence="3">cv. B73</strain>
    </source>
</reference>
<evidence type="ECO:0000313" key="3">
    <source>
        <dbReference type="EnsemblPlants" id="Zm00001eb097840_P001"/>
    </source>
</evidence>
<dbReference type="InParanoid" id="A0A804MMM2"/>
<evidence type="ECO:0000256" key="1">
    <source>
        <dbReference type="SAM" id="MobiDB-lite"/>
    </source>
</evidence>
<keyword evidence="4" id="KW-1185">Reference proteome</keyword>
<organism evidence="3 4">
    <name type="scientific">Zea mays</name>
    <name type="common">Maize</name>
    <dbReference type="NCBI Taxonomy" id="4577"/>
    <lineage>
        <taxon>Eukaryota</taxon>
        <taxon>Viridiplantae</taxon>
        <taxon>Streptophyta</taxon>
        <taxon>Embryophyta</taxon>
        <taxon>Tracheophyta</taxon>
        <taxon>Spermatophyta</taxon>
        <taxon>Magnoliopsida</taxon>
        <taxon>Liliopsida</taxon>
        <taxon>Poales</taxon>
        <taxon>Poaceae</taxon>
        <taxon>PACMAD clade</taxon>
        <taxon>Panicoideae</taxon>
        <taxon>Andropogonodae</taxon>
        <taxon>Andropogoneae</taxon>
        <taxon>Tripsacinae</taxon>
        <taxon>Zea</taxon>
    </lineage>
</organism>
<feature type="compositionally biased region" description="Basic residues" evidence="1">
    <location>
        <begin position="84"/>
        <end position="93"/>
    </location>
</feature>
<protein>
    <submittedName>
        <fullName evidence="3">Uncharacterized protein</fullName>
    </submittedName>
</protein>
<dbReference type="EnsemblPlants" id="Zm00001eb097840_T001">
    <property type="protein sequence ID" value="Zm00001eb097840_P001"/>
    <property type="gene ID" value="Zm00001eb097840"/>
</dbReference>
<name>A0A804MMM2_MAIZE</name>
<keyword evidence="2" id="KW-0732">Signal</keyword>
<feature type="chain" id="PRO_5032567984" evidence="2">
    <location>
        <begin position="22"/>
        <end position="140"/>
    </location>
</feature>
<feature type="region of interest" description="Disordered" evidence="1">
    <location>
        <begin position="72"/>
        <end position="106"/>
    </location>
</feature>
<feature type="signal peptide" evidence="2">
    <location>
        <begin position="1"/>
        <end position="21"/>
    </location>
</feature>
<sequence>MQWSWMQQWRGSRVKWGIHLSAIIGGKLFATSPSGQQSMVLVVDLIRLRIREPDSESLVNIVLEALKTPRRKCPGPVGRDRAKAAARKTKTNGKGKEATSSESTSEAFKMKNLWGGLVKAKLLKQWYIPKGPINQRYGPG</sequence>
<proteinExistence type="predicted"/>
<reference evidence="4" key="1">
    <citation type="submission" date="2015-12" db="EMBL/GenBank/DDBJ databases">
        <title>Update maize B73 reference genome by single molecule sequencing technologies.</title>
        <authorList>
            <consortium name="Maize Genome Sequencing Project"/>
            <person name="Ware D."/>
        </authorList>
    </citation>
    <scope>NUCLEOTIDE SEQUENCE [LARGE SCALE GENOMIC DNA]</scope>
    <source>
        <strain evidence="4">cv. B73</strain>
    </source>
</reference>
<reference evidence="3" key="2">
    <citation type="submission" date="2019-07" db="EMBL/GenBank/DDBJ databases">
        <authorList>
            <person name="Seetharam A."/>
            <person name="Woodhouse M."/>
            <person name="Cannon E."/>
        </authorList>
    </citation>
    <scope>NUCLEOTIDE SEQUENCE [LARGE SCALE GENOMIC DNA]</scope>
    <source>
        <strain evidence="3">cv. B73</strain>
    </source>
</reference>
<evidence type="ECO:0000313" key="4">
    <source>
        <dbReference type="Proteomes" id="UP000007305"/>
    </source>
</evidence>
<evidence type="ECO:0000256" key="2">
    <source>
        <dbReference type="SAM" id="SignalP"/>
    </source>
</evidence>
<dbReference type="Gramene" id="Zm00001eb097840_T001">
    <property type="protein sequence ID" value="Zm00001eb097840_P001"/>
    <property type="gene ID" value="Zm00001eb097840"/>
</dbReference>